<dbReference type="InterPro" id="IPR036615">
    <property type="entry name" value="Mur_ligase_C_dom_sf"/>
</dbReference>
<dbReference type="Gene3D" id="3.40.1190.10">
    <property type="entry name" value="Mur-like, catalytic domain"/>
    <property type="match status" value="1"/>
</dbReference>
<dbReference type="GO" id="GO:0047480">
    <property type="term" value="F:UDP-N-acetylmuramoyl-tripeptide-D-alanyl-D-alanine ligase activity"/>
    <property type="evidence" value="ECO:0007669"/>
    <property type="project" value="UniProtKB-UniRule"/>
</dbReference>
<dbReference type="EMBL" id="CP002455">
    <property type="protein sequence ID" value="ADX66934.1"/>
    <property type="molecule type" value="Genomic_DNA"/>
</dbReference>
<evidence type="ECO:0000256" key="8">
    <source>
        <dbReference type="ARBA" id="ARBA00023306"/>
    </source>
</evidence>
<evidence type="ECO:0000313" key="16">
    <source>
        <dbReference type="Proteomes" id="UP000008641"/>
    </source>
</evidence>
<dbReference type="GO" id="GO:0071555">
    <property type="term" value="P:cell wall organization"/>
    <property type="evidence" value="ECO:0007669"/>
    <property type="project" value="UniProtKB-KW"/>
</dbReference>
<keyword evidence="6 10" id="KW-0133">Cell shape</keyword>
<proteinExistence type="inferred from homology"/>
<dbReference type="eggNOG" id="COG0770">
    <property type="taxonomic scope" value="Bacteria"/>
</dbReference>
<reference evidence="15 16" key="1">
    <citation type="journal article" date="2011" name="Stand. Genomic Sci.">
        <title>Complete genome sequence of Weeksella virosa type strain (9751).</title>
        <authorList>
            <person name="Lang E."/>
            <person name="Teshima H."/>
            <person name="Lucas S."/>
            <person name="Lapidus A."/>
            <person name="Hammon N."/>
            <person name="Deshpande S."/>
            <person name="Nolan M."/>
            <person name="Cheng J.F."/>
            <person name="Pitluck S."/>
            <person name="Liolios K."/>
            <person name="Pagani I."/>
            <person name="Mikhailova N."/>
            <person name="Ivanova N."/>
            <person name="Mavromatis K."/>
            <person name="Pati A."/>
            <person name="Tapia R."/>
            <person name="Han C."/>
            <person name="Goodwin L."/>
            <person name="Chen A."/>
            <person name="Palaniappan K."/>
            <person name="Land M."/>
            <person name="Hauser L."/>
            <person name="Chang Y.J."/>
            <person name="Jeffries C.D."/>
            <person name="Brambilla E.M."/>
            <person name="Kopitz M."/>
            <person name="Rohde M."/>
            <person name="Goker M."/>
            <person name="Tindall B.J."/>
            <person name="Detter J.C."/>
            <person name="Woyke T."/>
            <person name="Bristow J."/>
            <person name="Eisen J.A."/>
            <person name="Markowitz V."/>
            <person name="Hugenholtz P."/>
            <person name="Klenk H.P."/>
            <person name="Kyrpides N.C."/>
        </authorList>
    </citation>
    <scope>NUCLEOTIDE SEQUENCE [LARGE SCALE GENOMIC DNA]</scope>
    <source>
        <strain evidence="16">ATCC 43766 / DSM 16922 / JCM 21250 / NBRC 16016 / NCTC 11634 / CL345/78</strain>
    </source>
</reference>
<sequence length="444" mass="49706">MKNSGLFPSFFIFDDMKTELLLKHFLRHRLVTTDTRKITQNAIFFALKGEKFNGNLFAKEALDKGASIVVVDEPQNLQDDRIILVKNGLESLQALARAYRSTLRIPVIGLTGSNGKTTSKELIAAVLQEKFQVHYTQGNLNNHIGVPLTLLSIPENAQIAVIEMGANHLKEIELLSSIAQPDLGYVTNFGHAHLEGFGGFEGVVKGKSELYNFLHEHHKTVLINADDPLQLQQAKAVESQISFSKNESTQATYCIELKENVNNKIQVVVEDVVIRSNLTGNYNWSNVAAAISFGKHFGLSPKEIKNGIENYYPANHRSQLIQKDKYTLLMDAYNANPSSMEASLNNFSTFDGSKTVILGDMFELGESSKVNHQKIAQLTKDLGFEKIYLVGNNFSKIEGDFSDIQFFEDRDSLVNYLKKHPIETKNILIKGSHGMRLDLLENEL</sequence>
<evidence type="ECO:0000256" key="6">
    <source>
        <dbReference type="ARBA" id="ARBA00022960"/>
    </source>
</evidence>
<dbReference type="PANTHER" id="PTHR43024">
    <property type="entry name" value="UDP-N-ACETYLMURAMOYL-TRIPEPTIDE--D-ALANYL-D-ALANINE LIGASE"/>
    <property type="match status" value="1"/>
</dbReference>
<keyword evidence="9 10" id="KW-0961">Cell wall biogenesis/degradation</keyword>
<evidence type="ECO:0000313" key="15">
    <source>
        <dbReference type="EMBL" id="ADX66934.1"/>
    </source>
</evidence>
<dbReference type="SUPFAM" id="SSF63418">
    <property type="entry name" value="MurE/MurF N-terminal domain"/>
    <property type="match status" value="1"/>
</dbReference>
<evidence type="ECO:0000259" key="14">
    <source>
        <dbReference type="Pfam" id="PF08245"/>
    </source>
</evidence>
<dbReference type="InterPro" id="IPR035911">
    <property type="entry name" value="MurE/MurF_N"/>
</dbReference>
<protein>
    <recommendedName>
        <fullName evidence="10 11">UDP-N-acetylmuramoyl-tripeptide--D-alanyl-D-alanine ligase</fullName>
        <ecNumber evidence="10 11">6.3.2.10</ecNumber>
    </recommendedName>
    <alternativeName>
        <fullName evidence="10">D-alanyl-D-alanine-adding enzyme</fullName>
    </alternativeName>
</protein>
<dbReference type="GO" id="GO:0008360">
    <property type="term" value="P:regulation of cell shape"/>
    <property type="evidence" value="ECO:0007669"/>
    <property type="project" value="UniProtKB-KW"/>
</dbReference>
<dbReference type="SUPFAM" id="SSF53244">
    <property type="entry name" value="MurD-like peptide ligases, peptide-binding domain"/>
    <property type="match status" value="1"/>
</dbReference>
<evidence type="ECO:0000256" key="9">
    <source>
        <dbReference type="ARBA" id="ARBA00023316"/>
    </source>
</evidence>
<feature type="domain" description="Mur ligase central" evidence="14">
    <location>
        <begin position="111"/>
        <end position="292"/>
    </location>
</feature>
<dbReference type="HAMAP" id="MF_02019">
    <property type="entry name" value="MurF"/>
    <property type="match status" value="1"/>
</dbReference>
<keyword evidence="1 10" id="KW-0963">Cytoplasm</keyword>
<dbReference type="GO" id="GO:0005524">
    <property type="term" value="F:ATP binding"/>
    <property type="evidence" value="ECO:0007669"/>
    <property type="project" value="UniProtKB-UniRule"/>
</dbReference>
<dbReference type="Proteomes" id="UP000008641">
    <property type="component" value="Chromosome"/>
</dbReference>
<comment type="subcellular location">
    <subcellularLocation>
        <location evidence="10 11">Cytoplasm</location>
    </subcellularLocation>
</comment>
<evidence type="ECO:0000259" key="13">
    <source>
        <dbReference type="Pfam" id="PF02875"/>
    </source>
</evidence>
<keyword evidence="7 10" id="KW-0573">Peptidoglycan synthesis</keyword>
<dbReference type="InterPro" id="IPR051046">
    <property type="entry name" value="MurCDEF_CellWall_CoF430Synth"/>
</dbReference>
<dbReference type="GO" id="GO:0051301">
    <property type="term" value="P:cell division"/>
    <property type="evidence" value="ECO:0007669"/>
    <property type="project" value="UniProtKB-KW"/>
</dbReference>
<feature type="domain" description="Mur ligase C-terminal" evidence="13">
    <location>
        <begin position="316"/>
        <end position="432"/>
    </location>
</feature>
<feature type="binding site" evidence="10">
    <location>
        <begin position="112"/>
        <end position="118"/>
    </location>
    <ligand>
        <name>ATP</name>
        <dbReference type="ChEBI" id="CHEBI:30616"/>
    </ligand>
</feature>
<reference evidence="16" key="2">
    <citation type="journal article" date="2011" name="Stand. Genomic Sci.">
        <title>Complete genome sequence of Weeksella virosa type strain (9751T).</title>
        <authorList>
            <person name="Lang E."/>
            <person name="Teshima H."/>
            <person name="Lucas S."/>
            <person name="Lapidus A."/>
            <person name="Hammon N."/>
            <person name="Deshpande S."/>
            <person name="Nolan M."/>
            <person name="Cheng J."/>
            <person name="Pitluck S."/>
            <person name="Liolios K."/>
            <person name="Pagani I."/>
            <person name="Mikhailova N."/>
            <person name="Ivanova N."/>
            <person name="Mavromatis K."/>
            <person name="Pati A."/>
            <person name="Tapia R."/>
            <person name="Han C."/>
            <person name="Goodwin L."/>
            <person name="Chen A."/>
            <person name="Palaniappan K."/>
            <person name="Land M."/>
            <person name="Hauser L."/>
            <person name="Chang Y."/>
            <person name="Jeffries C."/>
            <person name="Brambilla E."/>
            <person name="Kopitz M."/>
            <person name="Rohde M."/>
            <person name="Goker M."/>
            <person name="Tindall B."/>
            <person name="Detter J."/>
            <person name="Woyke T."/>
            <person name="Bristow J."/>
            <person name="Eisen J."/>
            <person name="Markowitz V."/>
            <person name="Hugenholtz P."/>
            <person name="Klenk H."/>
            <person name="Kyrpides N."/>
        </authorList>
    </citation>
    <scope>NUCLEOTIDE SEQUENCE [LARGE SCALE GENOMIC DNA]</scope>
    <source>
        <strain evidence="16">ATCC 43766 / DSM 16922 / JCM 21250 / NBRC 16016 / NCTC 11634 / CL345/78</strain>
    </source>
</reference>
<evidence type="ECO:0000256" key="11">
    <source>
        <dbReference type="RuleBase" id="RU004136"/>
    </source>
</evidence>
<dbReference type="InterPro" id="IPR004101">
    <property type="entry name" value="Mur_ligase_C"/>
</dbReference>
<dbReference type="HOGENOM" id="CLU_031507_4_0_10"/>
<evidence type="ECO:0000256" key="7">
    <source>
        <dbReference type="ARBA" id="ARBA00022984"/>
    </source>
</evidence>
<comment type="similarity">
    <text evidence="10">Belongs to the MurCDEF family. MurF subfamily.</text>
</comment>
<keyword evidence="2 10" id="KW-0436">Ligase</keyword>
<dbReference type="Pfam" id="PF08245">
    <property type="entry name" value="Mur_ligase_M"/>
    <property type="match status" value="1"/>
</dbReference>
<dbReference type="KEGG" id="wvi:Weevi_0212"/>
<dbReference type="SUPFAM" id="SSF53623">
    <property type="entry name" value="MurD-like peptide ligases, catalytic domain"/>
    <property type="match status" value="1"/>
</dbReference>
<dbReference type="NCBIfam" id="TIGR01143">
    <property type="entry name" value="murF"/>
    <property type="match status" value="1"/>
</dbReference>
<dbReference type="PANTHER" id="PTHR43024:SF1">
    <property type="entry name" value="UDP-N-ACETYLMURAMOYL-TRIPEPTIDE--D-ALANYL-D-ALANINE LIGASE"/>
    <property type="match status" value="1"/>
</dbReference>
<evidence type="ECO:0000256" key="10">
    <source>
        <dbReference type="HAMAP-Rule" id="MF_02019"/>
    </source>
</evidence>
<organism evidence="15 16">
    <name type="scientific">Weeksella virosa (strain ATCC 43766 / DSM 16922 / JCM 21250 / CCUG 30538 / CDC 9751 / IAM 14551 / NBRC 16016 / NCTC 11634 / CL345/78)</name>
    <dbReference type="NCBI Taxonomy" id="865938"/>
    <lineage>
        <taxon>Bacteria</taxon>
        <taxon>Pseudomonadati</taxon>
        <taxon>Bacteroidota</taxon>
        <taxon>Flavobacteriia</taxon>
        <taxon>Flavobacteriales</taxon>
        <taxon>Weeksellaceae</taxon>
        <taxon>Weeksella</taxon>
    </lineage>
</organism>
<dbReference type="InterPro" id="IPR005863">
    <property type="entry name" value="UDP-N-AcMur_synth"/>
</dbReference>
<dbReference type="Gene3D" id="3.90.190.20">
    <property type="entry name" value="Mur ligase, C-terminal domain"/>
    <property type="match status" value="1"/>
</dbReference>
<evidence type="ECO:0000256" key="3">
    <source>
        <dbReference type="ARBA" id="ARBA00022618"/>
    </source>
</evidence>
<dbReference type="EC" id="6.3.2.10" evidence="10 11"/>
<dbReference type="Pfam" id="PF02875">
    <property type="entry name" value="Mur_ligase_C"/>
    <property type="match status" value="1"/>
</dbReference>
<dbReference type="GO" id="GO:0005737">
    <property type="term" value="C:cytoplasm"/>
    <property type="evidence" value="ECO:0007669"/>
    <property type="project" value="UniProtKB-SubCell"/>
</dbReference>
<dbReference type="GO" id="GO:0009252">
    <property type="term" value="P:peptidoglycan biosynthetic process"/>
    <property type="evidence" value="ECO:0007669"/>
    <property type="project" value="UniProtKB-UniRule"/>
</dbReference>
<keyword evidence="3 10" id="KW-0132">Cell division</keyword>
<keyword evidence="5 10" id="KW-0067">ATP-binding</keyword>
<evidence type="ECO:0000259" key="12">
    <source>
        <dbReference type="Pfam" id="PF01225"/>
    </source>
</evidence>
<dbReference type="InterPro" id="IPR036565">
    <property type="entry name" value="Mur-like_cat_sf"/>
</dbReference>
<gene>
    <name evidence="10" type="primary">murF</name>
    <name evidence="15" type="ordered locus">Weevi_0212</name>
</gene>
<dbReference type="AlphaFoldDB" id="F0NXM7"/>
<name>F0NXM7_WEEVC</name>
<dbReference type="InterPro" id="IPR013221">
    <property type="entry name" value="Mur_ligase_cen"/>
</dbReference>
<keyword evidence="8 10" id="KW-0131">Cell cycle</keyword>
<evidence type="ECO:0000256" key="1">
    <source>
        <dbReference type="ARBA" id="ARBA00022490"/>
    </source>
</evidence>
<dbReference type="Pfam" id="PF01225">
    <property type="entry name" value="Mur_ligase"/>
    <property type="match status" value="1"/>
</dbReference>
<evidence type="ECO:0000256" key="4">
    <source>
        <dbReference type="ARBA" id="ARBA00022741"/>
    </source>
</evidence>
<dbReference type="Gene3D" id="3.40.1390.10">
    <property type="entry name" value="MurE/MurF, N-terminal domain"/>
    <property type="match status" value="1"/>
</dbReference>
<evidence type="ECO:0000256" key="5">
    <source>
        <dbReference type="ARBA" id="ARBA00022840"/>
    </source>
</evidence>
<dbReference type="InterPro" id="IPR000713">
    <property type="entry name" value="Mur_ligase_N"/>
</dbReference>
<accession>F0NXM7</accession>
<comment type="pathway">
    <text evidence="10 11">Cell wall biogenesis; peptidoglycan biosynthesis.</text>
</comment>
<dbReference type="UniPathway" id="UPA00219"/>
<dbReference type="STRING" id="865938.Weevi_0212"/>
<evidence type="ECO:0000256" key="2">
    <source>
        <dbReference type="ARBA" id="ARBA00022598"/>
    </source>
</evidence>
<comment type="catalytic activity">
    <reaction evidence="10 11">
        <text>D-alanyl-D-alanine + UDP-N-acetyl-alpha-D-muramoyl-L-alanyl-gamma-D-glutamyl-meso-2,6-diaminopimelate + ATP = UDP-N-acetyl-alpha-D-muramoyl-L-alanyl-gamma-D-glutamyl-meso-2,6-diaminopimeloyl-D-alanyl-D-alanine + ADP + phosphate + H(+)</text>
        <dbReference type="Rhea" id="RHEA:28374"/>
        <dbReference type="ChEBI" id="CHEBI:15378"/>
        <dbReference type="ChEBI" id="CHEBI:30616"/>
        <dbReference type="ChEBI" id="CHEBI:43474"/>
        <dbReference type="ChEBI" id="CHEBI:57822"/>
        <dbReference type="ChEBI" id="CHEBI:61386"/>
        <dbReference type="ChEBI" id="CHEBI:83905"/>
        <dbReference type="ChEBI" id="CHEBI:456216"/>
        <dbReference type="EC" id="6.3.2.10"/>
    </reaction>
</comment>
<dbReference type="GO" id="GO:0008766">
    <property type="term" value="F:UDP-N-acetylmuramoylalanyl-D-glutamyl-2,6-diaminopimelate-D-alanyl-D-alanine ligase activity"/>
    <property type="evidence" value="ECO:0007669"/>
    <property type="project" value="RHEA"/>
</dbReference>
<feature type="domain" description="Mur ligase N-terminal catalytic" evidence="12">
    <location>
        <begin position="31"/>
        <end position="85"/>
    </location>
</feature>
<keyword evidence="4 10" id="KW-0547">Nucleotide-binding</keyword>
<comment type="function">
    <text evidence="10 11">Involved in cell wall formation. Catalyzes the final step in the synthesis of UDP-N-acetylmuramoyl-pentapeptide, the precursor of murein.</text>
</comment>
<keyword evidence="16" id="KW-1185">Reference proteome</keyword>